<evidence type="ECO:0000313" key="3">
    <source>
        <dbReference type="Proteomes" id="UP001433638"/>
    </source>
</evidence>
<gene>
    <name evidence="2" type="ORF">ABNW52_13740</name>
</gene>
<dbReference type="Pfam" id="PF11026">
    <property type="entry name" value="DUF2721"/>
    <property type="match status" value="1"/>
</dbReference>
<evidence type="ECO:0000256" key="1">
    <source>
        <dbReference type="SAM" id="Phobius"/>
    </source>
</evidence>
<feature type="transmembrane region" description="Helical" evidence="1">
    <location>
        <begin position="6"/>
        <end position="26"/>
    </location>
</feature>
<evidence type="ECO:0000313" key="2">
    <source>
        <dbReference type="EMBL" id="MEQ6291676.1"/>
    </source>
</evidence>
<keyword evidence="1" id="KW-0472">Membrane</keyword>
<dbReference type="Proteomes" id="UP001433638">
    <property type="component" value="Unassembled WGS sequence"/>
</dbReference>
<proteinExistence type="predicted"/>
<dbReference type="RefSeq" id="WP_349588861.1">
    <property type="nucleotide sequence ID" value="NZ_JBEFLD010000007.1"/>
</dbReference>
<dbReference type="InterPro" id="IPR021279">
    <property type="entry name" value="DUF2721"/>
</dbReference>
<keyword evidence="3" id="KW-1185">Reference proteome</keyword>
<name>A0ABV1M628_9NEIS</name>
<reference evidence="2" key="1">
    <citation type="submission" date="2024-06" db="EMBL/GenBank/DDBJ databases">
        <title>Genome sequence of Vogesella sp. MAHUQ-64.</title>
        <authorList>
            <person name="Huq M.A."/>
        </authorList>
    </citation>
    <scope>NUCLEOTIDE SEQUENCE</scope>
    <source>
        <strain evidence="2">MAHUQ-64</strain>
    </source>
</reference>
<protein>
    <submittedName>
        <fullName evidence="2">DUF2721 domain-containing protein</fullName>
    </submittedName>
</protein>
<keyword evidence="1" id="KW-1133">Transmembrane helix</keyword>
<sequence length="136" mass="15214">MLNLTTPALLFPAISLLLLAYTNRYLALASIIRNLYDDYQQAPDEKLVQQIGNLRRRIALIKWMQSLGVGSLFLCVLAMLQIYTGWPQVAQVTFGASLLLMIMSLGMSLLELRMSTDALNILLSDLIAAERERGAR</sequence>
<feature type="transmembrane region" description="Helical" evidence="1">
    <location>
        <begin position="63"/>
        <end position="83"/>
    </location>
</feature>
<organism evidence="2 3">
    <name type="scientific">Vogesella oryzagri</name>
    <dbReference type="NCBI Taxonomy" id="3160864"/>
    <lineage>
        <taxon>Bacteria</taxon>
        <taxon>Pseudomonadati</taxon>
        <taxon>Pseudomonadota</taxon>
        <taxon>Betaproteobacteria</taxon>
        <taxon>Neisseriales</taxon>
        <taxon>Chromobacteriaceae</taxon>
        <taxon>Vogesella</taxon>
    </lineage>
</organism>
<accession>A0ABV1M628</accession>
<dbReference type="EMBL" id="JBEFLD010000007">
    <property type="protein sequence ID" value="MEQ6291676.1"/>
    <property type="molecule type" value="Genomic_DNA"/>
</dbReference>
<keyword evidence="1" id="KW-0812">Transmembrane</keyword>
<comment type="caution">
    <text evidence="2">The sequence shown here is derived from an EMBL/GenBank/DDBJ whole genome shotgun (WGS) entry which is preliminary data.</text>
</comment>
<feature type="transmembrane region" description="Helical" evidence="1">
    <location>
        <begin position="89"/>
        <end position="110"/>
    </location>
</feature>